<dbReference type="EMBL" id="JBHHMI010000012">
    <property type="protein sequence ID" value="MFB5268096.1"/>
    <property type="molecule type" value="Genomic_DNA"/>
</dbReference>
<name>A0ABV5AV64_9BACL</name>
<evidence type="ECO:0008006" key="4">
    <source>
        <dbReference type="Google" id="ProtNLM"/>
    </source>
</evidence>
<keyword evidence="1" id="KW-0472">Membrane</keyword>
<evidence type="ECO:0000313" key="3">
    <source>
        <dbReference type="Proteomes" id="UP001580346"/>
    </source>
</evidence>
<gene>
    <name evidence="2" type="ORF">ACE41H_15115</name>
</gene>
<reference evidence="2 3" key="1">
    <citation type="submission" date="2024-09" db="EMBL/GenBank/DDBJ databases">
        <title>Paenibacillus zeirhizospherea sp. nov., isolated from surface of the maize (Zea mays) roots in a horticulture field, Hungary.</title>
        <authorList>
            <person name="Marton D."/>
            <person name="Farkas M."/>
            <person name="Bedics A."/>
            <person name="Toth E."/>
            <person name="Tancsics A."/>
            <person name="Boka K."/>
            <person name="Maroti G."/>
            <person name="Kriszt B."/>
            <person name="Cserhati M."/>
        </authorList>
    </citation>
    <scope>NUCLEOTIDE SEQUENCE [LARGE SCALE GENOMIC DNA]</scope>
    <source>
        <strain evidence="2 3">KCTC 33519</strain>
    </source>
</reference>
<comment type="caution">
    <text evidence="2">The sequence shown here is derived from an EMBL/GenBank/DDBJ whole genome shotgun (WGS) entry which is preliminary data.</text>
</comment>
<feature type="transmembrane region" description="Helical" evidence="1">
    <location>
        <begin position="6"/>
        <end position="22"/>
    </location>
</feature>
<sequence>MARYVLYPFAIILACLLLYFYPMQTAYQQQDQIAYNIAYQATTNFVDAVRSKGYITPTMYKDFTRELGVSNLYDIQMEHKAKQYNPVYLDPLDAATFTGKTDVYFEARYTESILAVLFPVGGGSDIADNRKYYMREGDFFTVTVRNTNTTKAVLMHNFLTNDHSGDSTRIYIPYGGMIVNEDY</sequence>
<keyword evidence="3" id="KW-1185">Reference proteome</keyword>
<proteinExistence type="predicted"/>
<dbReference type="PROSITE" id="PS51257">
    <property type="entry name" value="PROKAR_LIPOPROTEIN"/>
    <property type="match status" value="1"/>
</dbReference>
<protein>
    <recommendedName>
        <fullName evidence="4">DUF4860 domain-containing protein</fullName>
    </recommendedName>
</protein>
<dbReference type="RefSeq" id="WP_375356206.1">
    <property type="nucleotide sequence ID" value="NZ_JBHHMI010000012.1"/>
</dbReference>
<keyword evidence="1" id="KW-1133">Transmembrane helix</keyword>
<organism evidence="2 3">
    <name type="scientific">Paenibacillus enshidis</name>
    <dbReference type="NCBI Taxonomy" id="1458439"/>
    <lineage>
        <taxon>Bacteria</taxon>
        <taxon>Bacillati</taxon>
        <taxon>Bacillota</taxon>
        <taxon>Bacilli</taxon>
        <taxon>Bacillales</taxon>
        <taxon>Paenibacillaceae</taxon>
        <taxon>Paenibacillus</taxon>
    </lineage>
</organism>
<evidence type="ECO:0000313" key="2">
    <source>
        <dbReference type="EMBL" id="MFB5268096.1"/>
    </source>
</evidence>
<keyword evidence="1" id="KW-0812">Transmembrane</keyword>
<evidence type="ECO:0000256" key="1">
    <source>
        <dbReference type="SAM" id="Phobius"/>
    </source>
</evidence>
<accession>A0ABV5AV64</accession>
<dbReference type="Proteomes" id="UP001580346">
    <property type="component" value="Unassembled WGS sequence"/>
</dbReference>